<reference evidence="7 8" key="1">
    <citation type="journal article" date="2018" name="Int. J. Syst. Evol. Microbiol.">
        <title>Mesosutterella multiformis gen. nov., sp. nov., a member of the family Sutterellaceae and Sutterella megalosphaeroides sp. nov., isolated from human faeces.</title>
        <authorList>
            <person name="Sakamoto M."/>
            <person name="Ikeyama N."/>
            <person name="Kunihiro T."/>
            <person name="Iino T."/>
            <person name="Yuki M."/>
            <person name="Ohkuma M."/>
        </authorList>
    </citation>
    <scope>NUCLEOTIDE SEQUENCE [LARGE SCALE GENOMIC DNA]</scope>
    <source>
        <strain evidence="7 8">4NBBH2</strain>
    </source>
</reference>
<keyword evidence="5" id="KW-0732">Signal</keyword>
<gene>
    <name evidence="7" type="ORF">MESMUL_17690</name>
</gene>
<accession>A0A388SE26</accession>
<keyword evidence="3 5" id="KW-0274">FAD</keyword>
<dbReference type="Pfam" id="PF00890">
    <property type="entry name" value="FAD_binding_2"/>
    <property type="match status" value="1"/>
</dbReference>
<comment type="similarity">
    <text evidence="5">Belongs to the FAD-dependent oxidoreductase 2 family. FRD/SDH subfamily.</text>
</comment>
<dbReference type="Gene3D" id="3.90.700.10">
    <property type="entry name" value="Succinate dehydrogenase/fumarate reductase flavoprotein, catalytic domain"/>
    <property type="match status" value="1"/>
</dbReference>
<dbReference type="InterPro" id="IPR036188">
    <property type="entry name" value="FAD/NAD-bd_sf"/>
</dbReference>
<feature type="domain" description="FAD-dependent oxidoreductase 2 FAD-binding" evidence="6">
    <location>
        <begin position="25"/>
        <end position="447"/>
    </location>
</feature>
<dbReference type="InterPro" id="IPR010960">
    <property type="entry name" value="Flavocytochrome_c"/>
</dbReference>
<dbReference type="Gene3D" id="3.50.50.60">
    <property type="entry name" value="FAD/NAD(P)-binding domain"/>
    <property type="match status" value="1"/>
</dbReference>
<comment type="caution">
    <text evidence="7">The sequence shown here is derived from an EMBL/GenBank/DDBJ whole genome shotgun (WGS) entry which is preliminary data.</text>
</comment>
<dbReference type="AlphaFoldDB" id="A0A388SE26"/>
<comment type="cofactor">
    <cofactor evidence="1">
        <name>FAD</name>
        <dbReference type="ChEBI" id="CHEBI:57692"/>
    </cofactor>
</comment>
<evidence type="ECO:0000259" key="6">
    <source>
        <dbReference type="Pfam" id="PF00890"/>
    </source>
</evidence>
<evidence type="ECO:0000256" key="3">
    <source>
        <dbReference type="ARBA" id="ARBA00022827"/>
    </source>
</evidence>
<dbReference type="SUPFAM" id="SSF51905">
    <property type="entry name" value="FAD/NAD(P)-binding domain"/>
    <property type="match status" value="1"/>
</dbReference>
<protein>
    <submittedName>
        <fullName evidence="7">Flavocytochrome c</fullName>
    </submittedName>
</protein>
<sequence length="467" mass="49393">MKKTLIAAALSMMVASPAFAAESADIVVVGSGGAGLSSAITATERGAKVIVLEKMAYFGGNSNRSEGGMNAAGTKQQIADGVTDDSPAIFYADTMKGGHNLNNPALLKTLTENAAGAEEWLLSLGAKFCHRMGRGGGQTKARGHGPCDGSPVGIELMRVLGERADKDHIDMRLNNRVTKIIMKNGKVAGVEVQTPKGKEVINAKAVVLATGGFGANHKMVEKYRPELKGFSTTNHPGATGDGIVLAQQVGASLTDIEQIQIHPTVIKRNGALISESMRARGGFLLNKNGKRFTNELLTRDVVSANELKQPGGIAYLVVDDSIYKKNKMLRSYVSEGLMKKCDTVADVAKMIGADPKVVQASFDQYWKAYDNKKDDLFGRPEMVIRLDKAPFYVAEVTPGIHHTMGGVTIDPKAEVLNKQKKPIPGLFAAGEVTGGVHGGNRIGGNAVADIVTFGRISGNSAASYVGK</sequence>
<keyword evidence="8" id="KW-1185">Reference proteome</keyword>
<feature type="chain" id="PRO_5022271069" evidence="5">
    <location>
        <begin position="21"/>
        <end position="467"/>
    </location>
</feature>
<dbReference type="EMBL" id="BGZJ01000002">
    <property type="protein sequence ID" value="GBO94415.1"/>
    <property type="molecule type" value="Genomic_DNA"/>
</dbReference>
<dbReference type="GO" id="GO:0016627">
    <property type="term" value="F:oxidoreductase activity, acting on the CH-CH group of donors"/>
    <property type="evidence" value="ECO:0007669"/>
    <property type="project" value="UniProtKB-ARBA"/>
</dbReference>
<organism evidence="7 8">
    <name type="scientific">Mesosutterella multiformis</name>
    <dbReference type="NCBI Taxonomy" id="2259133"/>
    <lineage>
        <taxon>Bacteria</taxon>
        <taxon>Pseudomonadati</taxon>
        <taxon>Pseudomonadota</taxon>
        <taxon>Betaproteobacteria</taxon>
        <taxon>Burkholderiales</taxon>
        <taxon>Sutterellaceae</taxon>
        <taxon>Mesosutterella</taxon>
    </lineage>
</organism>
<evidence type="ECO:0000256" key="1">
    <source>
        <dbReference type="ARBA" id="ARBA00001974"/>
    </source>
</evidence>
<dbReference type="InterPro" id="IPR027477">
    <property type="entry name" value="Succ_DH/fumarate_Rdtase_cat_sf"/>
</dbReference>
<dbReference type="SUPFAM" id="SSF56425">
    <property type="entry name" value="Succinate dehydrogenase/fumarate reductase flavoprotein, catalytic domain"/>
    <property type="match status" value="1"/>
</dbReference>
<evidence type="ECO:0000256" key="2">
    <source>
        <dbReference type="ARBA" id="ARBA00022630"/>
    </source>
</evidence>
<evidence type="ECO:0000313" key="7">
    <source>
        <dbReference type="EMBL" id="GBO94415.1"/>
    </source>
</evidence>
<dbReference type="GO" id="GO:0010181">
    <property type="term" value="F:FMN binding"/>
    <property type="evidence" value="ECO:0007669"/>
    <property type="project" value="InterPro"/>
</dbReference>
<dbReference type="PANTHER" id="PTHR43400:SF7">
    <property type="entry name" value="FAD-DEPENDENT OXIDOREDUCTASE 2 FAD BINDING DOMAIN-CONTAINING PROTEIN"/>
    <property type="match status" value="1"/>
</dbReference>
<dbReference type="FunFam" id="3.90.700.10:FF:000007">
    <property type="entry name" value="NADH-dependent fumarate reductase"/>
    <property type="match status" value="1"/>
</dbReference>
<dbReference type="InterPro" id="IPR050315">
    <property type="entry name" value="FAD-oxidoreductase_2"/>
</dbReference>
<dbReference type="InterPro" id="IPR003953">
    <property type="entry name" value="FAD-dep_OxRdtase_2_FAD-bd"/>
</dbReference>
<dbReference type="OrthoDB" id="9806724at2"/>
<evidence type="ECO:0000313" key="8">
    <source>
        <dbReference type="Proteomes" id="UP000266091"/>
    </source>
</evidence>
<name>A0A388SE26_9BURK</name>
<dbReference type="PRINTS" id="PR00368">
    <property type="entry name" value="FADPNR"/>
</dbReference>
<accession>A0A401LIR4</accession>
<feature type="signal peptide" evidence="5">
    <location>
        <begin position="1"/>
        <end position="20"/>
    </location>
</feature>
<dbReference type="NCBIfam" id="TIGR01813">
    <property type="entry name" value="flavo_cyto_c"/>
    <property type="match status" value="1"/>
</dbReference>
<keyword evidence="2 5" id="KW-0285">Flavoprotein</keyword>
<keyword evidence="4 5" id="KW-0560">Oxidoreductase</keyword>
<evidence type="ECO:0000256" key="5">
    <source>
        <dbReference type="RuleBase" id="RU366062"/>
    </source>
</evidence>
<evidence type="ECO:0000256" key="4">
    <source>
        <dbReference type="ARBA" id="ARBA00023002"/>
    </source>
</evidence>
<dbReference type="Proteomes" id="UP000266091">
    <property type="component" value="Unassembled WGS sequence"/>
</dbReference>
<dbReference type="PANTHER" id="PTHR43400">
    <property type="entry name" value="FUMARATE REDUCTASE"/>
    <property type="match status" value="1"/>
</dbReference>
<dbReference type="RefSeq" id="WP_116270685.1">
    <property type="nucleotide sequence ID" value="NZ_BGZJ01000002.1"/>
</dbReference>
<proteinExistence type="inferred from homology"/>